<feature type="compositionally biased region" description="Basic and acidic residues" evidence="1">
    <location>
        <begin position="110"/>
        <end position="130"/>
    </location>
</feature>
<keyword evidence="2" id="KW-0812">Transmembrane</keyword>
<feature type="region of interest" description="Disordered" evidence="1">
    <location>
        <begin position="101"/>
        <end position="130"/>
    </location>
</feature>
<keyword evidence="2" id="KW-0472">Membrane</keyword>
<feature type="compositionally biased region" description="Polar residues" evidence="1">
    <location>
        <begin position="551"/>
        <end position="560"/>
    </location>
</feature>
<comment type="caution">
    <text evidence="3">The sequence shown here is derived from an EMBL/GenBank/DDBJ whole genome shotgun (WGS) entry which is preliminary data.</text>
</comment>
<dbReference type="STRING" id="53326.A0A016TFR6"/>
<gene>
    <name evidence="3" type="primary">Acey_s0104.g3620</name>
    <name evidence="3" type="ORF">Y032_0104g3620</name>
</gene>
<evidence type="ECO:0000313" key="4">
    <source>
        <dbReference type="Proteomes" id="UP000024635"/>
    </source>
</evidence>
<feature type="region of interest" description="Disordered" evidence="1">
    <location>
        <begin position="470"/>
        <end position="592"/>
    </location>
</feature>
<feature type="compositionally biased region" description="Low complexity" evidence="1">
    <location>
        <begin position="485"/>
        <end position="501"/>
    </location>
</feature>
<evidence type="ECO:0000313" key="3">
    <source>
        <dbReference type="EMBL" id="EYC01824.1"/>
    </source>
</evidence>
<feature type="compositionally biased region" description="Basic residues" evidence="1">
    <location>
        <begin position="353"/>
        <end position="363"/>
    </location>
</feature>
<organism evidence="3 4">
    <name type="scientific">Ancylostoma ceylanicum</name>
    <dbReference type="NCBI Taxonomy" id="53326"/>
    <lineage>
        <taxon>Eukaryota</taxon>
        <taxon>Metazoa</taxon>
        <taxon>Ecdysozoa</taxon>
        <taxon>Nematoda</taxon>
        <taxon>Chromadorea</taxon>
        <taxon>Rhabditida</taxon>
        <taxon>Rhabditina</taxon>
        <taxon>Rhabditomorpha</taxon>
        <taxon>Strongyloidea</taxon>
        <taxon>Ancylostomatidae</taxon>
        <taxon>Ancylostomatinae</taxon>
        <taxon>Ancylostoma</taxon>
    </lineage>
</organism>
<dbReference type="OrthoDB" id="5864843at2759"/>
<feature type="compositionally biased region" description="Basic and acidic residues" evidence="1">
    <location>
        <begin position="569"/>
        <end position="586"/>
    </location>
</feature>
<feature type="region of interest" description="Disordered" evidence="1">
    <location>
        <begin position="351"/>
        <end position="429"/>
    </location>
</feature>
<feature type="region of interest" description="Disordered" evidence="1">
    <location>
        <begin position="171"/>
        <end position="190"/>
    </location>
</feature>
<keyword evidence="4" id="KW-1185">Reference proteome</keyword>
<feature type="transmembrane region" description="Helical" evidence="2">
    <location>
        <begin position="34"/>
        <end position="59"/>
    </location>
</feature>
<dbReference type="EMBL" id="JARK01001440">
    <property type="protein sequence ID" value="EYC01824.1"/>
    <property type="molecule type" value="Genomic_DNA"/>
</dbReference>
<sequence>MAAKSNGGRYARNSPLNKTMTWFKYGCCVPTSTVLWLVIMLFIFTVIVCICCCLSVAFVRWIYKRRIRSKAECLKNRYDQEGRARREMEFKLKELAMRPVHGHHHHQLERHHQSDDTNKQRSESYKPSAEDLAQHQKFLSNITQNTAYFNPPGAPGVGVLPMKDPLYTGDTPLTSRRSDSMPPPQLFTGRTPLVSQRSDVIMPTSTSYLTAGTKSTASYFSPSTGALAQSSSTPAATTESVIRMEPRDVAATAHAIVTGGGGRAMDSMPPYPGILLLNKDQRPHGQCPSDRLSVIPSRSDTHIALGGPTTSTVTGEKTESSIVKSEISPVVARHATAHGYVLASLISDISKSDRKKKHKKHLRSASDSASDVIGRKRASEVDIHVPKSSSTSQEQRKMDLKRKRRSSKHQPARVKETDSRPSSLPSSRSFFPYWTGRRRVFSKVEPVVSPSGRTRGAKVATSETNIWEPCVKSSAESARRRIGTSSESGSSSKPSSGQSQPLPTPPRPAVDVYELRRQVERMKADKLSRGMKEITSTPKRSRSRTRYSPVRVTNSAQETPSPRGAVRSLDSRPVDRGPRKDQDMVEGRVTQL</sequence>
<evidence type="ECO:0000256" key="1">
    <source>
        <dbReference type="SAM" id="MobiDB-lite"/>
    </source>
</evidence>
<evidence type="ECO:0000256" key="2">
    <source>
        <dbReference type="SAM" id="Phobius"/>
    </source>
</evidence>
<feature type="compositionally biased region" description="Basic and acidic residues" evidence="1">
    <location>
        <begin position="513"/>
        <end position="532"/>
    </location>
</feature>
<proteinExistence type="predicted"/>
<dbReference type="AlphaFoldDB" id="A0A016TFR6"/>
<feature type="compositionally biased region" description="Basic residues" evidence="1">
    <location>
        <begin position="399"/>
        <end position="412"/>
    </location>
</feature>
<feature type="compositionally biased region" description="Low complexity" evidence="1">
    <location>
        <begin position="420"/>
        <end position="429"/>
    </location>
</feature>
<name>A0A016TFR6_9BILA</name>
<protein>
    <submittedName>
        <fullName evidence="3">Uncharacterized protein</fullName>
    </submittedName>
</protein>
<accession>A0A016TFR6</accession>
<keyword evidence="2" id="KW-1133">Transmembrane helix</keyword>
<dbReference type="Proteomes" id="UP000024635">
    <property type="component" value="Unassembled WGS sequence"/>
</dbReference>
<feature type="compositionally biased region" description="Basic and acidic residues" evidence="1">
    <location>
        <begin position="373"/>
        <end position="385"/>
    </location>
</feature>
<reference evidence="4" key="1">
    <citation type="journal article" date="2015" name="Nat. Genet.">
        <title>The genome and transcriptome of the zoonotic hookworm Ancylostoma ceylanicum identify infection-specific gene families.</title>
        <authorList>
            <person name="Schwarz E.M."/>
            <person name="Hu Y."/>
            <person name="Antoshechkin I."/>
            <person name="Miller M.M."/>
            <person name="Sternberg P.W."/>
            <person name="Aroian R.V."/>
        </authorList>
    </citation>
    <scope>NUCLEOTIDE SEQUENCE</scope>
    <source>
        <strain evidence="4">HY135</strain>
    </source>
</reference>